<dbReference type="CDD" id="cd03392">
    <property type="entry name" value="PAP2_like_2"/>
    <property type="match status" value="1"/>
</dbReference>
<evidence type="ECO:0000313" key="3">
    <source>
        <dbReference type="EMBL" id="XBL99918.1"/>
    </source>
</evidence>
<sequence length="208" mass="22786">MTALYPLRRLIASASTALACWLLLQHYATLAHLDALLGQWAYAHSDASVQLSRWLSQIGGGVGCVLLILAASALIGRQYRDMRGVAFLVAAGVGSWLLNSLLKNHYERSRPAWEHLVYASGYSLPSGHAMAALTLSCALALIMSRHWPQRRWLWWVLAASWTMAAGAARLVLGVHYFTDVIAGYLLASSLLCALSLIYQPATRRLPQA</sequence>
<dbReference type="RefSeq" id="WP_348944297.1">
    <property type="nucleotide sequence ID" value="NZ_CP157355.1"/>
</dbReference>
<dbReference type="InterPro" id="IPR036938">
    <property type="entry name" value="PAP2/HPO_sf"/>
</dbReference>
<feature type="transmembrane region" description="Helical" evidence="1">
    <location>
        <begin position="122"/>
        <end position="142"/>
    </location>
</feature>
<feature type="transmembrane region" description="Helical" evidence="1">
    <location>
        <begin position="180"/>
        <end position="198"/>
    </location>
</feature>
<dbReference type="KEGG" id="cmav:ABHF33_12705"/>
<dbReference type="PANTHER" id="PTHR14969">
    <property type="entry name" value="SPHINGOSINE-1-PHOSPHATE PHOSPHOHYDROLASE"/>
    <property type="match status" value="1"/>
</dbReference>
<reference evidence="3" key="1">
    <citation type="submission" date="2024-05" db="EMBL/GenBank/DDBJ databases">
        <authorList>
            <person name="Yang L."/>
            <person name="Pan L."/>
        </authorList>
    </citation>
    <scope>NUCLEOTIDE SEQUENCE</scope>
    <source>
        <strain evidence="3">FCG-7</strain>
    </source>
</reference>
<organism evidence="3">
    <name type="scientific">Chitinibacter mangrovi</name>
    <dbReference type="NCBI Taxonomy" id="3153927"/>
    <lineage>
        <taxon>Bacteria</taxon>
        <taxon>Pseudomonadati</taxon>
        <taxon>Pseudomonadota</taxon>
        <taxon>Betaproteobacteria</taxon>
        <taxon>Neisseriales</taxon>
        <taxon>Chitinibacteraceae</taxon>
        <taxon>Chitinibacter</taxon>
    </lineage>
</organism>
<proteinExistence type="predicted"/>
<dbReference type="AlphaFoldDB" id="A0AAU7F7U6"/>
<dbReference type="InterPro" id="IPR000326">
    <property type="entry name" value="PAP2/HPO"/>
</dbReference>
<keyword evidence="1" id="KW-1133">Transmembrane helix</keyword>
<dbReference type="SUPFAM" id="SSF48317">
    <property type="entry name" value="Acid phosphatase/Vanadium-dependent haloperoxidase"/>
    <property type="match status" value="1"/>
</dbReference>
<dbReference type="Pfam" id="PF01569">
    <property type="entry name" value="PAP2"/>
    <property type="match status" value="1"/>
</dbReference>
<evidence type="ECO:0000256" key="1">
    <source>
        <dbReference type="SAM" id="Phobius"/>
    </source>
</evidence>
<dbReference type="Gene3D" id="1.20.144.10">
    <property type="entry name" value="Phosphatidic acid phosphatase type 2/haloperoxidase"/>
    <property type="match status" value="2"/>
</dbReference>
<dbReference type="PANTHER" id="PTHR14969:SF13">
    <property type="entry name" value="AT30094P"/>
    <property type="match status" value="1"/>
</dbReference>
<name>A0AAU7F7U6_9NEIS</name>
<accession>A0AAU7F7U6</accession>
<protein>
    <submittedName>
        <fullName evidence="3">Phosphatase PAP2 family protein</fullName>
    </submittedName>
</protein>
<feature type="transmembrane region" description="Helical" evidence="1">
    <location>
        <begin position="84"/>
        <end position="102"/>
    </location>
</feature>
<feature type="domain" description="Phosphatidic acid phosphatase type 2/haloperoxidase" evidence="2">
    <location>
        <begin position="82"/>
        <end position="195"/>
    </location>
</feature>
<dbReference type="SMART" id="SM00014">
    <property type="entry name" value="acidPPc"/>
    <property type="match status" value="1"/>
</dbReference>
<dbReference type="EMBL" id="CP157355">
    <property type="protein sequence ID" value="XBL99918.1"/>
    <property type="molecule type" value="Genomic_DNA"/>
</dbReference>
<keyword evidence="1" id="KW-0812">Transmembrane</keyword>
<feature type="transmembrane region" description="Helical" evidence="1">
    <location>
        <begin position="154"/>
        <end position="174"/>
    </location>
</feature>
<gene>
    <name evidence="3" type="ORF">ABHF33_12705</name>
</gene>
<feature type="transmembrane region" description="Helical" evidence="1">
    <location>
        <begin position="54"/>
        <end position="75"/>
    </location>
</feature>
<evidence type="ECO:0000259" key="2">
    <source>
        <dbReference type="SMART" id="SM00014"/>
    </source>
</evidence>
<keyword evidence="1" id="KW-0472">Membrane</keyword>